<dbReference type="Gene3D" id="2.60.120.10">
    <property type="entry name" value="Jelly Rolls"/>
    <property type="match status" value="1"/>
</dbReference>
<dbReference type="InterPro" id="IPR011051">
    <property type="entry name" value="RmlC_Cupin_sf"/>
</dbReference>
<evidence type="ECO:0008006" key="3">
    <source>
        <dbReference type="Google" id="ProtNLM"/>
    </source>
</evidence>
<reference evidence="2" key="1">
    <citation type="submission" date="2017-05" db="EMBL/GenBank/DDBJ databases">
        <title>Streptomyces olivochromogenes NBRC 3561 whole genome shotgun sequence.</title>
        <authorList>
            <person name="Dohra H."/>
            <person name="Kodani S."/>
        </authorList>
    </citation>
    <scope>NUCLEOTIDE SEQUENCE [LARGE SCALE GENOMIC DNA]</scope>
    <source>
        <strain evidence="2">NBRC 3561</strain>
    </source>
</reference>
<gene>
    <name evidence="1" type="ORF">SO3561_10087</name>
</gene>
<dbReference type="AlphaFoldDB" id="A0A286PG35"/>
<name>A0A286PG35_STROL</name>
<accession>A0A286PG35</accession>
<organism evidence="1 2">
    <name type="scientific">Streptomyces olivochromogenes</name>
    <dbReference type="NCBI Taxonomy" id="1963"/>
    <lineage>
        <taxon>Bacteria</taxon>
        <taxon>Bacillati</taxon>
        <taxon>Actinomycetota</taxon>
        <taxon>Actinomycetes</taxon>
        <taxon>Kitasatosporales</taxon>
        <taxon>Streptomycetaceae</taxon>
        <taxon>Streptomyces</taxon>
    </lineage>
</organism>
<comment type="caution">
    <text evidence="1">The sequence shown here is derived from an EMBL/GenBank/DDBJ whole genome shotgun (WGS) entry which is preliminary data.</text>
</comment>
<evidence type="ECO:0000313" key="2">
    <source>
        <dbReference type="Proteomes" id="UP000217446"/>
    </source>
</evidence>
<dbReference type="STRING" id="1963.AQJ27_50150"/>
<dbReference type="RefSeq" id="WP_096240607.1">
    <property type="nucleotide sequence ID" value="NZ_BDQI01000055.1"/>
</dbReference>
<sequence length="145" mass="16501">MTETTQPRTSPLAGELIAEDFDGWSPQLRQEFVDNVHNHQVGSVLLSETDEVKVWSIRLAPGERVPAHRHVLDYFWTALTDGSSVQHTDDGTTRRVTYRSGDTRHFTFPDGEYILHDLRNDGPTELAFITVEHKRRPHITGPSAR</sequence>
<dbReference type="EMBL" id="BDQI01000055">
    <property type="protein sequence ID" value="GAX58514.1"/>
    <property type="molecule type" value="Genomic_DNA"/>
</dbReference>
<keyword evidence="2" id="KW-1185">Reference proteome</keyword>
<dbReference type="SUPFAM" id="SSF51182">
    <property type="entry name" value="RmlC-like cupins"/>
    <property type="match status" value="1"/>
</dbReference>
<proteinExistence type="predicted"/>
<dbReference type="InterPro" id="IPR014710">
    <property type="entry name" value="RmlC-like_jellyroll"/>
</dbReference>
<protein>
    <recommendedName>
        <fullName evidence="3">Cupin 2 conserved barrel domain-containing protein</fullName>
    </recommendedName>
</protein>
<evidence type="ECO:0000313" key="1">
    <source>
        <dbReference type="EMBL" id="GAX58514.1"/>
    </source>
</evidence>
<dbReference type="Proteomes" id="UP000217446">
    <property type="component" value="Unassembled WGS sequence"/>
</dbReference>